<evidence type="ECO:0000313" key="3">
    <source>
        <dbReference type="Proteomes" id="UP001223072"/>
    </source>
</evidence>
<dbReference type="EMBL" id="JAUSZS010000008">
    <property type="protein sequence ID" value="MDQ0937240.1"/>
    <property type="molecule type" value="Genomic_DNA"/>
</dbReference>
<dbReference type="Proteomes" id="UP001223072">
    <property type="component" value="Unassembled WGS sequence"/>
</dbReference>
<evidence type="ECO:0000256" key="1">
    <source>
        <dbReference type="SAM" id="MobiDB-lite"/>
    </source>
</evidence>
<feature type="region of interest" description="Disordered" evidence="1">
    <location>
        <begin position="44"/>
        <end position="65"/>
    </location>
</feature>
<reference evidence="2 3" key="1">
    <citation type="submission" date="2023-07" db="EMBL/GenBank/DDBJ databases">
        <title>Comparative genomics of wheat-associated soil bacteria to identify genetic determinants of phenazine resistance.</title>
        <authorList>
            <person name="Mouncey N."/>
        </authorList>
    </citation>
    <scope>NUCLEOTIDE SEQUENCE [LARGE SCALE GENOMIC DNA]</scope>
    <source>
        <strain evidence="2 3">W2I16</strain>
    </source>
</reference>
<protein>
    <submittedName>
        <fullName evidence="2">Uncharacterized protein</fullName>
    </submittedName>
</protein>
<proteinExistence type="predicted"/>
<comment type="caution">
    <text evidence="2">The sequence shown here is derived from an EMBL/GenBank/DDBJ whole genome shotgun (WGS) entry which is preliminary data.</text>
</comment>
<gene>
    <name evidence="2" type="ORF">QFZ49_007215</name>
</gene>
<organism evidence="2 3">
    <name type="scientific">Streptomyces turgidiscabies</name>
    <dbReference type="NCBI Taxonomy" id="85558"/>
    <lineage>
        <taxon>Bacteria</taxon>
        <taxon>Bacillati</taxon>
        <taxon>Actinomycetota</taxon>
        <taxon>Actinomycetes</taxon>
        <taxon>Kitasatosporales</taxon>
        <taxon>Streptomycetaceae</taxon>
        <taxon>Streptomyces</taxon>
    </lineage>
</organism>
<keyword evidence="3" id="KW-1185">Reference proteome</keyword>
<name>A0ABU0RZ22_9ACTN</name>
<sequence>MMTKGPAANGGALDDRPGPAIEIGGRGFVACGVTQVVAVGGAVDGGVGESLARPYSTDSEPPEGV</sequence>
<evidence type="ECO:0000313" key="2">
    <source>
        <dbReference type="EMBL" id="MDQ0937240.1"/>
    </source>
</evidence>
<accession>A0ABU0RZ22</accession>